<protein>
    <submittedName>
        <fullName evidence="1">CLUMA_CG013830, isoform A</fullName>
    </submittedName>
</protein>
<accession>A0A1J1ILD0</accession>
<name>A0A1J1ILD0_9DIPT</name>
<evidence type="ECO:0000313" key="1">
    <source>
        <dbReference type="EMBL" id="CRL00570.1"/>
    </source>
</evidence>
<dbReference type="AlphaFoldDB" id="A0A1J1ILD0"/>
<evidence type="ECO:0000313" key="2">
    <source>
        <dbReference type="Proteomes" id="UP000183832"/>
    </source>
</evidence>
<sequence>MLIVISSFSVNGESCQGILIRTNHVRNCGSEDSIIKVLPNTSMTSTPNCDVISSVCAVNKKYNTGLVGVLTIYKNNLLILNMTHGICQMKKENEIIRGILLTQGITGCPKEEFFLTIHFPLQGSFCKENLKIFSFAKKLKLVRLIGSGKAFARNEIKHDTGTSCVESEFEIKI</sequence>
<dbReference type="EMBL" id="CVRI01000054">
    <property type="protein sequence ID" value="CRL00570.1"/>
    <property type="molecule type" value="Genomic_DNA"/>
</dbReference>
<gene>
    <name evidence="1" type="ORF">CLUMA_CG013830</name>
</gene>
<organism evidence="1 2">
    <name type="scientific">Clunio marinus</name>
    <dbReference type="NCBI Taxonomy" id="568069"/>
    <lineage>
        <taxon>Eukaryota</taxon>
        <taxon>Metazoa</taxon>
        <taxon>Ecdysozoa</taxon>
        <taxon>Arthropoda</taxon>
        <taxon>Hexapoda</taxon>
        <taxon>Insecta</taxon>
        <taxon>Pterygota</taxon>
        <taxon>Neoptera</taxon>
        <taxon>Endopterygota</taxon>
        <taxon>Diptera</taxon>
        <taxon>Nematocera</taxon>
        <taxon>Chironomoidea</taxon>
        <taxon>Chironomidae</taxon>
        <taxon>Clunio</taxon>
    </lineage>
</organism>
<dbReference type="Proteomes" id="UP000183832">
    <property type="component" value="Unassembled WGS sequence"/>
</dbReference>
<reference evidence="1 2" key="1">
    <citation type="submission" date="2015-04" db="EMBL/GenBank/DDBJ databases">
        <authorList>
            <person name="Syromyatnikov M.Y."/>
            <person name="Popov V.N."/>
        </authorList>
    </citation>
    <scope>NUCLEOTIDE SEQUENCE [LARGE SCALE GENOMIC DNA]</scope>
</reference>
<proteinExistence type="predicted"/>
<keyword evidence="2" id="KW-1185">Reference proteome</keyword>